<name>A0AA49JD09_9BACT</name>
<keyword evidence="3 9" id="KW-0813">Transport</keyword>
<dbReference type="InterPro" id="IPR000644">
    <property type="entry name" value="CBS_dom"/>
</dbReference>
<feature type="transmembrane region" description="Helical" evidence="9">
    <location>
        <begin position="293"/>
        <end position="313"/>
    </location>
</feature>
<dbReference type="Gene3D" id="3.10.580.10">
    <property type="entry name" value="CBS-domain"/>
    <property type="match status" value="1"/>
</dbReference>
<evidence type="ECO:0000256" key="1">
    <source>
        <dbReference type="ARBA" id="ARBA00004141"/>
    </source>
</evidence>
<protein>
    <recommendedName>
        <fullName evidence="9">Magnesium transporter MgtE</fullName>
    </recommendedName>
</protein>
<comment type="function">
    <text evidence="9">Acts as a magnesium transporter.</text>
</comment>
<feature type="transmembrane region" description="Helical" evidence="9">
    <location>
        <begin position="319"/>
        <end position="339"/>
    </location>
</feature>
<dbReference type="Gene3D" id="1.10.357.20">
    <property type="entry name" value="SLC41 divalent cation transporters, integral membrane domain"/>
    <property type="match status" value="1"/>
</dbReference>
<evidence type="ECO:0000256" key="2">
    <source>
        <dbReference type="ARBA" id="ARBA00009749"/>
    </source>
</evidence>
<gene>
    <name evidence="11" type="primary">mgtE</name>
    <name evidence="11" type="ORF">K4G66_23445</name>
</gene>
<dbReference type="InterPro" id="IPR036739">
    <property type="entry name" value="SLC41_membr_dom_sf"/>
</dbReference>
<dbReference type="GO" id="GO:0005886">
    <property type="term" value="C:plasma membrane"/>
    <property type="evidence" value="ECO:0007669"/>
    <property type="project" value="UniProtKB-SubCell"/>
</dbReference>
<comment type="subcellular location">
    <subcellularLocation>
        <location evidence="9">Cell membrane</location>
        <topology evidence="9">Multi-pass membrane protein</topology>
    </subcellularLocation>
    <subcellularLocation>
        <location evidence="1">Membrane</location>
        <topology evidence="1">Multi-pass membrane protein</topology>
    </subcellularLocation>
</comment>
<dbReference type="PANTHER" id="PTHR43773:SF1">
    <property type="entry name" value="MAGNESIUM TRANSPORTER MGTE"/>
    <property type="match status" value="1"/>
</dbReference>
<dbReference type="InterPro" id="IPR038076">
    <property type="entry name" value="MgtE_N_sf"/>
</dbReference>
<keyword evidence="9" id="KW-1003">Cell membrane</keyword>
<reference evidence="11" key="2">
    <citation type="journal article" date="2024" name="Antonie Van Leeuwenhoek">
        <title>Roseihalotalea indica gen. nov., sp. nov., a halophilic Bacteroidetes from mesopelagic Southwest Indian Ocean with higher carbohydrate metabolic potential.</title>
        <authorList>
            <person name="Chen B."/>
            <person name="Zhang M."/>
            <person name="Lin D."/>
            <person name="Ye J."/>
            <person name="Tang K."/>
        </authorList>
    </citation>
    <scope>NUCLEOTIDE SEQUENCE</scope>
    <source>
        <strain evidence="11">TK19036</strain>
    </source>
</reference>
<feature type="transmembrane region" description="Helical" evidence="9">
    <location>
        <begin position="394"/>
        <end position="420"/>
    </location>
</feature>
<dbReference type="SMART" id="SM00924">
    <property type="entry name" value="MgtE_N"/>
    <property type="match status" value="1"/>
</dbReference>
<feature type="domain" description="CBS" evidence="10">
    <location>
        <begin position="210"/>
        <end position="266"/>
    </location>
</feature>
<keyword evidence="5 9" id="KW-0460">Magnesium</keyword>
<dbReference type="InterPro" id="IPR006669">
    <property type="entry name" value="MgtE_transporter"/>
</dbReference>
<evidence type="ECO:0000259" key="10">
    <source>
        <dbReference type="PROSITE" id="PS51371"/>
    </source>
</evidence>
<keyword evidence="7 9" id="KW-0472">Membrane</keyword>
<dbReference type="SUPFAM" id="SSF54631">
    <property type="entry name" value="CBS-domain pair"/>
    <property type="match status" value="1"/>
</dbReference>
<accession>A0AA49JD09</accession>
<evidence type="ECO:0000256" key="9">
    <source>
        <dbReference type="RuleBase" id="RU362011"/>
    </source>
</evidence>
<dbReference type="Pfam" id="PF03448">
    <property type="entry name" value="MgtE_N"/>
    <property type="match status" value="1"/>
</dbReference>
<dbReference type="PROSITE" id="PS51371">
    <property type="entry name" value="CBS"/>
    <property type="match status" value="2"/>
</dbReference>
<dbReference type="GO" id="GO:0015095">
    <property type="term" value="F:magnesium ion transmembrane transporter activity"/>
    <property type="evidence" value="ECO:0007669"/>
    <property type="project" value="UniProtKB-UniRule"/>
</dbReference>
<dbReference type="SUPFAM" id="SSF158791">
    <property type="entry name" value="MgtE N-terminal domain-like"/>
    <property type="match status" value="1"/>
</dbReference>
<evidence type="ECO:0000256" key="7">
    <source>
        <dbReference type="ARBA" id="ARBA00023136"/>
    </source>
</evidence>
<keyword evidence="8" id="KW-0129">CBS domain</keyword>
<keyword evidence="4 9" id="KW-0812">Transmembrane</keyword>
<dbReference type="InterPro" id="IPR046342">
    <property type="entry name" value="CBS_dom_sf"/>
</dbReference>
<feature type="domain" description="CBS" evidence="10">
    <location>
        <begin position="146"/>
        <end position="209"/>
    </location>
</feature>
<dbReference type="Pfam" id="PF00571">
    <property type="entry name" value="CBS"/>
    <property type="match status" value="2"/>
</dbReference>
<dbReference type="GO" id="GO:0046872">
    <property type="term" value="F:metal ion binding"/>
    <property type="evidence" value="ECO:0007669"/>
    <property type="project" value="UniProtKB-KW"/>
</dbReference>
<evidence type="ECO:0000256" key="3">
    <source>
        <dbReference type="ARBA" id="ARBA00022448"/>
    </source>
</evidence>
<dbReference type="Gene3D" id="1.25.60.10">
    <property type="entry name" value="MgtE N-terminal domain-like"/>
    <property type="match status" value="1"/>
</dbReference>
<dbReference type="SMART" id="SM00116">
    <property type="entry name" value="CBS"/>
    <property type="match status" value="2"/>
</dbReference>
<dbReference type="NCBIfam" id="TIGR00400">
    <property type="entry name" value="mgtE"/>
    <property type="match status" value="1"/>
</dbReference>
<feature type="transmembrane region" description="Helical" evidence="9">
    <location>
        <begin position="366"/>
        <end position="388"/>
    </location>
</feature>
<organism evidence="11">
    <name type="scientific">Roseihalotalea indica</name>
    <dbReference type="NCBI Taxonomy" id="2867963"/>
    <lineage>
        <taxon>Bacteria</taxon>
        <taxon>Pseudomonadati</taxon>
        <taxon>Bacteroidota</taxon>
        <taxon>Cytophagia</taxon>
        <taxon>Cytophagales</taxon>
        <taxon>Catalimonadaceae</taxon>
        <taxon>Roseihalotalea</taxon>
    </lineage>
</organism>
<dbReference type="InterPro" id="IPR006667">
    <property type="entry name" value="SLC41_membr_dom"/>
</dbReference>
<evidence type="ECO:0000256" key="8">
    <source>
        <dbReference type="PROSITE-ProRule" id="PRU00703"/>
    </source>
</evidence>
<dbReference type="SUPFAM" id="SSF161093">
    <property type="entry name" value="MgtE membrane domain-like"/>
    <property type="match status" value="1"/>
</dbReference>
<sequence>METLTFLPFEVSPAYLEWVRLAIAQDERKMVQESMQDANAVDILTVLYELNTDESKYVLKLLDKEKAADVIVEIEDEDQTAFLRNFASDELADFIDYLDSDDGADILNRLPIQTREEVIDNMQNAERARHVKDLIRYEEDRAGGLMAKELIKVDINWNILQCIEEIRRQAGKVDKLYSVYVVDDRNHLLGKVSLKRIILSQDDTRIADIYDSEVISVHTFMEEEEVAEIMRKYDLEVIPVVDILDRLVGRITIDDIVDVITEMAEEERHLMAGISEDVEERSDSVWLLSRARLPWLIIGMVGGLLGARFIGIFEEDIALLPAMAFFIPLITATGGNVGIQSSSLVVQSLATSSVFGDQLAKRLVKVLTVAMINGLALGILVLCFNLIFGEELRLAGVVAIALFSVVLLASLMGTITPLILDRFGVNPALASGPFITTANDLLGLAVYFSVAHLLYQF</sequence>
<evidence type="ECO:0000256" key="4">
    <source>
        <dbReference type="ARBA" id="ARBA00022692"/>
    </source>
</evidence>
<evidence type="ECO:0000313" key="11">
    <source>
        <dbReference type="EMBL" id="WKN35336.1"/>
    </source>
</evidence>
<reference evidence="11" key="1">
    <citation type="journal article" date="2023" name="Comput. Struct. Biotechnol. J.">
        <title>Discovery of a novel marine Bacteroidetes with a rich repertoire of carbohydrate-active enzymes.</title>
        <authorList>
            <person name="Chen B."/>
            <person name="Liu G."/>
            <person name="Chen Q."/>
            <person name="Wang H."/>
            <person name="Liu L."/>
            <person name="Tang K."/>
        </authorList>
    </citation>
    <scope>NUCLEOTIDE SEQUENCE</scope>
    <source>
        <strain evidence="11">TK19036</strain>
    </source>
</reference>
<dbReference type="AlphaFoldDB" id="A0AA49JD09"/>
<keyword evidence="6 9" id="KW-1133">Transmembrane helix</keyword>
<dbReference type="EMBL" id="CP120682">
    <property type="protein sequence ID" value="WKN35336.1"/>
    <property type="molecule type" value="Genomic_DNA"/>
</dbReference>
<dbReference type="Pfam" id="PF01769">
    <property type="entry name" value="MgtE"/>
    <property type="match status" value="1"/>
</dbReference>
<evidence type="ECO:0000256" key="5">
    <source>
        <dbReference type="ARBA" id="ARBA00022842"/>
    </source>
</evidence>
<feature type="transmembrane region" description="Helical" evidence="9">
    <location>
        <begin position="432"/>
        <end position="455"/>
    </location>
</feature>
<dbReference type="PANTHER" id="PTHR43773">
    <property type="entry name" value="MAGNESIUM TRANSPORTER MGTE"/>
    <property type="match status" value="1"/>
</dbReference>
<dbReference type="CDD" id="cd04606">
    <property type="entry name" value="CBS_pair_Mg_transporter"/>
    <property type="match status" value="1"/>
</dbReference>
<dbReference type="InterPro" id="IPR006668">
    <property type="entry name" value="Mg_transptr_MgtE_intracell_dom"/>
</dbReference>
<comment type="similarity">
    <text evidence="2 9">Belongs to the SLC41A transporter family.</text>
</comment>
<evidence type="ECO:0000256" key="6">
    <source>
        <dbReference type="ARBA" id="ARBA00022989"/>
    </source>
</evidence>
<keyword evidence="9" id="KW-0479">Metal-binding</keyword>
<proteinExistence type="inferred from homology"/>
<comment type="subunit">
    <text evidence="9">Homodimer.</text>
</comment>